<dbReference type="SMART" id="SM00710">
    <property type="entry name" value="PbH1"/>
    <property type="match status" value="4"/>
</dbReference>
<dbReference type="Gene3D" id="2.160.20.10">
    <property type="entry name" value="Single-stranded right-handed beta-helix, Pectin lyase-like"/>
    <property type="match status" value="1"/>
</dbReference>
<evidence type="ECO:0000313" key="3">
    <source>
        <dbReference type="EMBL" id="GGZ65694.1"/>
    </source>
</evidence>
<reference evidence="3" key="1">
    <citation type="journal article" date="2014" name="Int. J. Syst. Evol. Microbiol.">
        <title>Complete genome sequence of Corynebacterium casei LMG S-19264T (=DSM 44701T), isolated from a smear-ripened cheese.</title>
        <authorList>
            <consortium name="US DOE Joint Genome Institute (JGI-PGF)"/>
            <person name="Walter F."/>
            <person name="Albersmeier A."/>
            <person name="Kalinowski J."/>
            <person name="Ruckert C."/>
        </authorList>
    </citation>
    <scope>NUCLEOTIDE SEQUENCE</scope>
    <source>
        <strain evidence="3">KCTC 32337</strain>
    </source>
</reference>
<accession>A0A8H9IFV8</accession>
<dbReference type="InterPro" id="IPR011050">
    <property type="entry name" value="Pectin_lyase_fold/virulence"/>
</dbReference>
<dbReference type="InterPro" id="IPR006626">
    <property type="entry name" value="PbH1"/>
</dbReference>
<dbReference type="AlphaFoldDB" id="A0A8H9IFV8"/>
<protein>
    <recommendedName>
        <fullName evidence="2">Right handed beta helix domain-containing protein</fullName>
    </recommendedName>
</protein>
<dbReference type="Proteomes" id="UP000622604">
    <property type="component" value="Unassembled WGS sequence"/>
</dbReference>
<keyword evidence="1" id="KW-0732">Signal</keyword>
<sequence>MVSLSKIYLLRIILKPRKKVCRRLYSNMFALVILSPFTVFAQDISSSQTIISAHDVSTLYQALQTANANGQTDIQLSPGIYRLTSTLVISAPSIRLIGDSTDPSLIRFVGRGMRSLSQVENLITVRAKHFSLDGITLTDAGNHLIQISGESDADFPVIKNCVLQDSFQQLLKVSSSDHSSNTSDYGTVQNCEFKYTQGIGPNFYIGGIDAHGARGWNVLNNVFRDIASPDNRPAEFAIHFWNGASNNVVEGNTIIDCDRGIGFGLKGKPASAGAIINNLIVHHDNNDPGADVGIILEQSPKTQILDNRVYLAHNYPNAIEYRFSETTEAAIIDNTTNKPIRKRDGATASLIGNKREKELTNLVSPDELLLISSSE</sequence>
<evidence type="ECO:0000313" key="4">
    <source>
        <dbReference type="Proteomes" id="UP000622604"/>
    </source>
</evidence>
<feature type="signal peptide" evidence="1">
    <location>
        <begin position="1"/>
        <end position="41"/>
    </location>
</feature>
<feature type="chain" id="PRO_5034456365" description="Right handed beta helix domain-containing protein" evidence="1">
    <location>
        <begin position="42"/>
        <end position="375"/>
    </location>
</feature>
<dbReference type="InterPro" id="IPR039448">
    <property type="entry name" value="Beta_helix"/>
</dbReference>
<evidence type="ECO:0000256" key="1">
    <source>
        <dbReference type="SAM" id="SignalP"/>
    </source>
</evidence>
<reference evidence="3" key="2">
    <citation type="submission" date="2020-09" db="EMBL/GenBank/DDBJ databases">
        <authorList>
            <person name="Sun Q."/>
            <person name="Kim S."/>
        </authorList>
    </citation>
    <scope>NUCLEOTIDE SEQUENCE</scope>
    <source>
        <strain evidence="3">KCTC 32337</strain>
    </source>
</reference>
<proteinExistence type="predicted"/>
<dbReference type="RefSeq" id="WP_191866178.1">
    <property type="nucleotide sequence ID" value="NZ_BMZC01000006.1"/>
</dbReference>
<feature type="domain" description="Right handed beta helix" evidence="2">
    <location>
        <begin position="145"/>
        <end position="321"/>
    </location>
</feature>
<dbReference type="Pfam" id="PF13229">
    <property type="entry name" value="Beta_helix"/>
    <property type="match status" value="1"/>
</dbReference>
<dbReference type="SUPFAM" id="SSF51126">
    <property type="entry name" value="Pectin lyase-like"/>
    <property type="match status" value="1"/>
</dbReference>
<dbReference type="InterPro" id="IPR012334">
    <property type="entry name" value="Pectin_lyas_fold"/>
</dbReference>
<dbReference type="EMBL" id="BMZC01000006">
    <property type="protein sequence ID" value="GGZ65694.1"/>
    <property type="molecule type" value="Genomic_DNA"/>
</dbReference>
<evidence type="ECO:0000259" key="2">
    <source>
        <dbReference type="Pfam" id="PF13229"/>
    </source>
</evidence>
<gene>
    <name evidence="3" type="ORF">GCM10011274_25010</name>
</gene>
<name>A0A8H9IFV8_9ALTE</name>
<organism evidence="3 4">
    <name type="scientific">Paraglaciecola chathamensis</name>
    <dbReference type="NCBI Taxonomy" id="368405"/>
    <lineage>
        <taxon>Bacteria</taxon>
        <taxon>Pseudomonadati</taxon>
        <taxon>Pseudomonadota</taxon>
        <taxon>Gammaproteobacteria</taxon>
        <taxon>Alteromonadales</taxon>
        <taxon>Alteromonadaceae</taxon>
        <taxon>Paraglaciecola</taxon>
    </lineage>
</organism>
<comment type="caution">
    <text evidence="3">The sequence shown here is derived from an EMBL/GenBank/DDBJ whole genome shotgun (WGS) entry which is preliminary data.</text>
</comment>